<organism evidence="1 2">
    <name type="scientific">Canavalia gladiata</name>
    <name type="common">Sword bean</name>
    <name type="synonym">Dolichos gladiatus</name>
    <dbReference type="NCBI Taxonomy" id="3824"/>
    <lineage>
        <taxon>Eukaryota</taxon>
        <taxon>Viridiplantae</taxon>
        <taxon>Streptophyta</taxon>
        <taxon>Embryophyta</taxon>
        <taxon>Tracheophyta</taxon>
        <taxon>Spermatophyta</taxon>
        <taxon>Magnoliopsida</taxon>
        <taxon>eudicotyledons</taxon>
        <taxon>Gunneridae</taxon>
        <taxon>Pentapetalae</taxon>
        <taxon>rosids</taxon>
        <taxon>fabids</taxon>
        <taxon>Fabales</taxon>
        <taxon>Fabaceae</taxon>
        <taxon>Papilionoideae</taxon>
        <taxon>50 kb inversion clade</taxon>
        <taxon>NPAAA clade</taxon>
        <taxon>indigoferoid/millettioid clade</taxon>
        <taxon>Phaseoleae</taxon>
        <taxon>Canavalia</taxon>
    </lineage>
</organism>
<accession>A0AAN9M7U3</accession>
<name>A0AAN9M7U3_CANGL</name>
<comment type="caution">
    <text evidence="1">The sequence shown here is derived from an EMBL/GenBank/DDBJ whole genome shotgun (WGS) entry which is preliminary data.</text>
</comment>
<dbReference type="AlphaFoldDB" id="A0AAN9M7U3"/>
<protein>
    <submittedName>
        <fullName evidence="1">Uncharacterized protein</fullName>
    </submittedName>
</protein>
<proteinExistence type="predicted"/>
<evidence type="ECO:0000313" key="2">
    <source>
        <dbReference type="Proteomes" id="UP001367508"/>
    </source>
</evidence>
<dbReference type="EMBL" id="JAYMYQ010000002">
    <property type="protein sequence ID" value="KAK7349885.1"/>
    <property type="molecule type" value="Genomic_DNA"/>
</dbReference>
<dbReference type="Proteomes" id="UP001367508">
    <property type="component" value="Unassembled WGS sequence"/>
</dbReference>
<reference evidence="1 2" key="1">
    <citation type="submission" date="2024-01" db="EMBL/GenBank/DDBJ databases">
        <title>The genomes of 5 underutilized Papilionoideae crops provide insights into root nodulation and disease resistanc.</title>
        <authorList>
            <person name="Jiang F."/>
        </authorList>
    </citation>
    <scope>NUCLEOTIDE SEQUENCE [LARGE SCALE GENOMIC DNA]</scope>
    <source>
        <strain evidence="1">LVBAO_FW01</strain>
        <tissue evidence="1">Leaves</tissue>
    </source>
</reference>
<gene>
    <name evidence="1" type="ORF">VNO77_07700</name>
</gene>
<evidence type="ECO:0000313" key="1">
    <source>
        <dbReference type="EMBL" id="KAK7349885.1"/>
    </source>
</evidence>
<keyword evidence="2" id="KW-1185">Reference proteome</keyword>
<sequence length="164" mass="19132">MREITDSLLNRNLRKQGYAQYFLSYPSFSERLWSMVPVQKWQNKWIISSRISPIYLNLMKIIYRGMLGAKNEAKRNSKIMKKIERIQVKLEENGKESRRLLQAPMTSVQTRDNQWILEVLKRTTSAFQIASQSGSVADVQYVAHQVEDEFEGGPYPNVVNLIAY</sequence>